<organism evidence="2 3">
    <name type="scientific">Schizopora paradoxa</name>
    <dbReference type="NCBI Taxonomy" id="27342"/>
    <lineage>
        <taxon>Eukaryota</taxon>
        <taxon>Fungi</taxon>
        <taxon>Dikarya</taxon>
        <taxon>Basidiomycota</taxon>
        <taxon>Agaricomycotina</taxon>
        <taxon>Agaricomycetes</taxon>
        <taxon>Hymenochaetales</taxon>
        <taxon>Schizoporaceae</taxon>
        <taxon>Schizopora</taxon>
    </lineage>
</organism>
<dbReference type="InParanoid" id="A0A0H2S7P5"/>
<keyword evidence="3" id="KW-1185">Reference proteome</keyword>
<protein>
    <submittedName>
        <fullName evidence="2">Uncharacterized protein</fullName>
    </submittedName>
</protein>
<gene>
    <name evidence="2" type="ORF">SCHPADRAFT_928929</name>
</gene>
<proteinExistence type="predicted"/>
<feature type="region of interest" description="Disordered" evidence="1">
    <location>
        <begin position="198"/>
        <end position="248"/>
    </location>
</feature>
<dbReference type="Proteomes" id="UP000053477">
    <property type="component" value="Unassembled WGS sequence"/>
</dbReference>
<feature type="compositionally biased region" description="Polar residues" evidence="1">
    <location>
        <begin position="205"/>
        <end position="220"/>
    </location>
</feature>
<name>A0A0H2S7P5_9AGAM</name>
<reference evidence="2 3" key="1">
    <citation type="submission" date="2015-04" db="EMBL/GenBank/DDBJ databases">
        <title>Complete genome sequence of Schizopora paradoxa KUC8140, a cosmopolitan wood degrader in East Asia.</title>
        <authorList>
            <consortium name="DOE Joint Genome Institute"/>
            <person name="Min B."/>
            <person name="Park H."/>
            <person name="Jang Y."/>
            <person name="Kim J.-J."/>
            <person name="Kim K.H."/>
            <person name="Pangilinan J."/>
            <person name="Lipzen A."/>
            <person name="Riley R."/>
            <person name="Grigoriev I.V."/>
            <person name="Spatafora J.W."/>
            <person name="Choi I.-G."/>
        </authorList>
    </citation>
    <scope>NUCLEOTIDE SEQUENCE [LARGE SCALE GENOMIC DNA]</scope>
    <source>
        <strain evidence="2 3">KUC8140</strain>
    </source>
</reference>
<evidence type="ECO:0000313" key="3">
    <source>
        <dbReference type="Proteomes" id="UP000053477"/>
    </source>
</evidence>
<sequence>MPRPAQSTSNATSMNLIALEEETTLRALLLQIKRTLKDKGLKSVELRRQIFNYLTEQQEFDDAWYFPVQRVLDFSDITYCWDNAFFLSSANSKDNSKNKPFIMRFVGILASLKIEATKVSVGIEPFGQWKTGFTSLRNQLGMSFTDEWSDKVMVERTKEGNDDLKALFKIISDKTGDFETLDPSKINPGDVVLIEARIRREPKENTQSSASDTTGTSVPNQTPPVPPTGTSVPLSSHPGGPTLPVQPGRDAIVEDEARGRNSNDVPNNSVQEALVDNSKNRRVRSFLVRFGGRQTNRGSIVAEAGQNAGNVFIAPRLGEIADRVGRNLEEAVVPKRDLKRTPEIVVTLDLVTVILLGSAST</sequence>
<dbReference type="AlphaFoldDB" id="A0A0H2S7P5"/>
<evidence type="ECO:0000313" key="2">
    <source>
        <dbReference type="EMBL" id="KLO12881.1"/>
    </source>
</evidence>
<dbReference type="EMBL" id="KQ085969">
    <property type="protein sequence ID" value="KLO12881.1"/>
    <property type="molecule type" value="Genomic_DNA"/>
</dbReference>
<accession>A0A0H2S7P5</accession>
<evidence type="ECO:0000256" key="1">
    <source>
        <dbReference type="SAM" id="MobiDB-lite"/>
    </source>
</evidence>